<feature type="region of interest" description="Disordered" evidence="1">
    <location>
        <begin position="1"/>
        <end position="38"/>
    </location>
</feature>
<gene>
    <name evidence="2" type="ORF">ABVK25_011338</name>
</gene>
<accession>A0ABR4APY2</accession>
<comment type="caution">
    <text evidence="2">The sequence shown here is derived from an EMBL/GenBank/DDBJ whole genome shotgun (WGS) entry which is preliminary data.</text>
</comment>
<feature type="region of interest" description="Disordered" evidence="1">
    <location>
        <begin position="322"/>
        <end position="352"/>
    </location>
</feature>
<evidence type="ECO:0000313" key="2">
    <source>
        <dbReference type="EMBL" id="KAL2047788.1"/>
    </source>
</evidence>
<evidence type="ECO:0000256" key="1">
    <source>
        <dbReference type="SAM" id="MobiDB-lite"/>
    </source>
</evidence>
<protein>
    <submittedName>
        <fullName evidence="2">Uncharacterized protein</fullName>
    </submittedName>
</protein>
<feature type="compositionally biased region" description="Acidic residues" evidence="1">
    <location>
        <begin position="322"/>
        <end position="331"/>
    </location>
</feature>
<dbReference type="EMBL" id="JBHFEH010000094">
    <property type="protein sequence ID" value="KAL2047788.1"/>
    <property type="molecule type" value="Genomic_DNA"/>
</dbReference>
<feature type="compositionally biased region" description="Low complexity" evidence="1">
    <location>
        <begin position="25"/>
        <end position="38"/>
    </location>
</feature>
<feature type="compositionally biased region" description="Polar residues" evidence="1">
    <location>
        <begin position="332"/>
        <end position="349"/>
    </location>
</feature>
<proteinExistence type="predicted"/>
<sequence length="547" mass="60715">METREVSSSLPAPPESPKSFHSAKTISSSPTRPNTSTPELVYRQVKKLPYELQEVCRIYFEEGLYSQALTLLTSLLTSGTTSSAQLPAILPPPQYIALIATLAVHPTLTTRAKTLDRIQAANLAIEYLRLVLYHVGPLQGSLKHAFEFTCQGASCRRGEGKKKKRTTGENQSPTETYFEGIESELANTGSLWAQAENFWQVVGWSSNCSVLHKRRWEKWSAWLTYMVDVLEADWEIRERMTEDEAKEKSLIVRFIDSGRAIAGRERKIVRAVFADGRMKSVVEFGEIWKNETKELKKDGDVKKADKKIDIEADSYGDYMEDENEADMEDSASEASTPPSDVGNHQTDSIPNVADSLGGMDSIKLRVRLLSLLSKVSAFVPEAFTSLNTLYDIYLEHIRSLPMPAFFLIISPPILSHFAPAAAHTLTQYILRSIIAASAPSPPNDDLSQDVLEASYLPFAANTSSVVDNTKVSLCVETLLRLLDKHPDVGLVWTPELHEAAEAGIKARFTKAKTKQSKRSTNGDGGCDGMWLEASAERIRVLIAMARL</sequence>
<keyword evidence="3" id="KW-1185">Reference proteome</keyword>
<reference evidence="2 3" key="1">
    <citation type="submission" date="2024-09" db="EMBL/GenBank/DDBJ databases">
        <title>Rethinking Asexuality: The Enigmatic Case of Functional Sexual Genes in Lepraria (Stereocaulaceae).</title>
        <authorList>
            <person name="Doellman M."/>
            <person name="Sun Y."/>
            <person name="Barcenas-Pena A."/>
            <person name="Lumbsch H.T."/>
            <person name="Grewe F."/>
        </authorList>
    </citation>
    <scope>NUCLEOTIDE SEQUENCE [LARGE SCALE GENOMIC DNA]</scope>
    <source>
        <strain evidence="2 3">Grewe 0041</strain>
    </source>
</reference>
<organism evidence="2 3">
    <name type="scientific">Lepraria finkii</name>
    <dbReference type="NCBI Taxonomy" id="1340010"/>
    <lineage>
        <taxon>Eukaryota</taxon>
        <taxon>Fungi</taxon>
        <taxon>Dikarya</taxon>
        <taxon>Ascomycota</taxon>
        <taxon>Pezizomycotina</taxon>
        <taxon>Lecanoromycetes</taxon>
        <taxon>OSLEUM clade</taxon>
        <taxon>Lecanoromycetidae</taxon>
        <taxon>Lecanorales</taxon>
        <taxon>Lecanorineae</taxon>
        <taxon>Stereocaulaceae</taxon>
        <taxon>Lepraria</taxon>
    </lineage>
</organism>
<name>A0ABR4APY2_9LECA</name>
<dbReference type="Proteomes" id="UP001590951">
    <property type="component" value="Unassembled WGS sequence"/>
</dbReference>
<feature type="compositionally biased region" description="Polar residues" evidence="1">
    <location>
        <begin position="1"/>
        <end position="10"/>
    </location>
</feature>
<evidence type="ECO:0000313" key="3">
    <source>
        <dbReference type="Proteomes" id="UP001590951"/>
    </source>
</evidence>